<evidence type="ECO:0000313" key="6">
    <source>
        <dbReference type="EMBL" id="ANF59149.1"/>
    </source>
</evidence>
<dbReference type="GO" id="GO:0003700">
    <property type="term" value="F:DNA-binding transcription factor activity"/>
    <property type="evidence" value="ECO:0007669"/>
    <property type="project" value="InterPro"/>
</dbReference>
<dbReference type="STRING" id="376489.A5892_18155"/>
<keyword evidence="3" id="KW-0238">DNA-binding</keyword>
<keyword evidence="7" id="KW-1185">Reference proteome</keyword>
<evidence type="ECO:0000256" key="4">
    <source>
        <dbReference type="ARBA" id="ARBA00023163"/>
    </source>
</evidence>
<evidence type="ECO:0000259" key="5">
    <source>
        <dbReference type="PROSITE" id="PS50931"/>
    </source>
</evidence>
<evidence type="ECO:0000313" key="7">
    <source>
        <dbReference type="Proteomes" id="UP000077875"/>
    </source>
</evidence>
<comment type="similarity">
    <text evidence="1">Belongs to the LysR transcriptional regulatory family.</text>
</comment>
<dbReference type="Pfam" id="PF03466">
    <property type="entry name" value="LysR_substrate"/>
    <property type="match status" value="1"/>
</dbReference>
<dbReference type="SUPFAM" id="SSF46785">
    <property type="entry name" value="Winged helix' DNA-binding domain"/>
    <property type="match status" value="1"/>
</dbReference>
<evidence type="ECO:0000256" key="2">
    <source>
        <dbReference type="ARBA" id="ARBA00023015"/>
    </source>
</evidence>
<dbReference type="SUPFAM" id="SSF53850">
    <property type="entry name" value="Periplasmic binding protein-like II"/>
    <property type="match status" value="1"/>
</dbReference>
<dbReference type="GO" id="GO:0005829">
    <property type="term" value="C:cytosol"/>
    <property type="evidence" value="ECO:0007669"/>
    <property type="project" value="TreeGrafter"/>
</dbReference>
<dbReference type="AlphaFoldDB" id="A0A172YIX9"/>
<dbReference type="PROSITE" id="PS50931">
    <property type="entry name" value="HTH_LYSR"/>
    <property type="match status" value="1"/>
</dbReference>
<dbReference type="InterPro" id="IPR050950">
    <property type="entry name" value="HTH-type_LysR_regulators"/>
</dbReference>
<dbReference type="EMBL" id="CP015243">
    <property type="protein sequence ID" value="ANF59149.1"/>
    <property type="molecule type" value="Genomic_DNA"/>
</dbReference>
<dbReference type="GO" id="GO:0003677">
    <property type="term" value="F:DNA binding"/>
    <property type="evidence" value="ECO:0007669"/>
    <property type="project" value="UniProtKB-KW"/>
</dbReference>
<dbReference type="RefSeq" id="WP_064123994.1">
    <property type="nucleotide sequence ID" value="NZ_CP015243.1"/>
</dbReference>
<dbReference type="PANTHER" id="PTHR30419">
    <property type="entry name" value="HTH-TYPE TRANSCRIPTIONAL REGULATOR YBHD"/>
    <property type="match status" value="1"/>
</dbReference>
<dbReference type="PANTHER" id="PTHR30419:SF2">
    <property type="entry name" value="LYSR FAMILY TRANSCRIPTIONAL REGULATOR"/>
    <property type="match status" value="1"/>
</dbReference>
<organism evidence="6 7">
    <name type="scientific">Halotalea alkalilenta</name>
    <dbReference type="NCBI Taxonomy" id="376489"/>
    <lineage>
        <taxon>Bacteria</taxon>
        <taxon>Pseudomonadati</taxon>
        <taxon>Pseudomonadota</taxon>
        <taxon>Gammaproteobacteria</taxon>
        <taxon>Oceanospirillales</taxon>
        <taxon>Halomonadaceae</taxon>
        <taxon>Halotalea</taxon>
    </lineage>
</organism>
<dbReference type="KEGG" id="haa:A5892_18155"/>
<dbReference type="Gene3D" id="3.40.190.290">
    <property type="match status" value="1"/>
</dbReference>
<evidence type="ECO:0000256" key="3">
    <source>
        <dbReference type="ARBA" id="ARBA00023125"/>
    </source>
</evidence>
<gene>
    <name evidence="6" type="ORF">A5892_18155</name>
</gene>
<sequence>MKQTLRVHNAAIHYFDMVRRCGSIREAARRLNVASSAVSRQIIKLEDEIQAPLFERLPSGLRLTTAGEIFARHVMVVMQDTERTRSELGALRGLRSGHVRLAIVEGLISDLMPTVIERMRERYPNISTDIAILGSQQIPEALAKGQADLGVAFSLKRHADLRQLAIAHFELGAIMRPDHPLARHTELNLVTCSQYPMILPTPELSLYQLVAPLFSGQERPTNGVARVSSVELAKQMAKRGVGIAFQTRIGILEELEKETLAFVPVRLGGPIYSDLGVYARNGRFLPVAADAYARALNEEIIARGQGDRRQW</sequence>
<dbReference type="PRINTS" id="PR00039">
    <property type="entry name" value="HTHLYSR"/>
</dbReference>
<reference evidence="6 7" key="1">
    <citation type="submission" date="2016-04" db="EMBL/GenBank/DDBJ databases">
        <title>Complete Genome Sequence of Halotalea alkalilenta IHB B 13600.</title>
        <authorList>
            <person name="Swarnkar M.K."/>
            <person name="Sharma A."/>
            <person name="Kaushal K."/>
            <person name="Soni R."/>
            <person name="Rana S."/>
            <person name="Singh A.K."/>
            <person name="Gulati A."/>
        </authorList>
    </citation>
    <scope>NUCLEOTIDE SEQUENCE [LARGE SCALE GENOMIC DNA]</scope>
    <source>
        <strain evidence="6 7">IHB B 13600</strain>
    </source>
</reference>
<dbReference type="Proteomes" id="UP000077875">
    <property type="component" value="Chromosome"/>
</dbReference>
<keyword evidence="4" id="KW-0804">Transcription</keyword>
<dbReference type="InterPro" id="IPR000847">
    <property type="entry name" value="LysR_HTH_N"/>
</dbReference>
<keyword evidence="2" id="KW-0805">Transcription regulation</keyword>
<dbReference type="Pfam" id="PF00126">
    <property type="entry name" value="HTH_1"/>
    <property type="match status" value="1"/>
</dbReference>
<dbReference type="InterPro" id="IPR036388">
    <property type="entry name" value="WH-like_DNA-bd_sf"/>
</dbReference>
<dbReference type="Gene3D" id="1.10.10.10">
    <property type="entry name" value="Winged helix-like DNA-binding domain superfamily/Winged helix DNA-binding domain"/>
    <property type="match status" value="1"/>
</dbReference>
<name>A0A172YIX9_9GAMM</name>
<accession>A0A172YIX9</accession>
<evidence type="ECO:0000256" key="1">
    <source>
        <dbReference type="ARBA" id="ARBA00009437"/>
    </source>
</evidence>
<protein>
    <submittedName>
        <fullName evidence="6">LysR family transcriptional regulator</fullName>
    </submittedName>
</protein>
<proteinExistence type="inferred from homology"/>
<feature type="domain" description="HTH lysR-type" evidence="5">
    <location>
        <begin position="12"/>
        <end position="64"/>
    </location>
</feature>
<dbReference type="InterPro" id="IPR005119">
    <property type="entry name" value="LysR_subst-bd"/>
</dbReference>
<dbReference type="InterPro" id="IPR036390">
    <property type="entry name" value="WH_DNA-bd_sf"/>
</dbReference>